<keyword evidence="2" id="KW-1185">Reference proteome</keyword>
<organism evidence="1 2">
    <name type="scientific">Pleurodeles waltl</name>
    <name type="common">Iberian ribbed newt</name>
    <dbReference type="NCBI Taxonomy" id="8319"/>
    <lineage>
        <taxon>Eukaryota</taxon>
        <taxon>Metazoa</taxon>
        <taxon>Chordata</taxon>
        <taxon>Craniata</taxon>
        <taxon>Vertebrata</taxon>
        <taxon>Euteleostomi</taxon>
        <taxon>Amphibia</taxon>
        <taxon>Batrachia</taxon>
        <taxon>Caudata</taxon>
        <taxon>Salamandroidea</taxon>
        <taxon>Salamandridae</taxon>
        <taxon>Pleurodelinae</taxon>
        <taxon>Pleurodeles</taxon>
    </lineage>
</organism>
<evidence type="ECO:0000313" key="1">
    <source>
        <dbReference type="EMBL" id="KAJ1171777.1"/>
    </source>
</evidence>
<dbReference type="Proteomes" id="UP001066276">
    <property type="component" value="Chromosome 4_1"/>
</dbReference>
<proteinExistence type="predicted"/>
<evidence type="ECO:0000313" key="2">
    <source>
        <dbReference type="Proteomes" id="UP001066276"/>
    </source>
</evidence>
<name>A0AAV7T5U0_PLEWA</name>
<reference evidence="1" key="1">
    <citation type="journal article" date="2022" name="bioRxiv">
        <title>Sequencing and chromosome-scale assembly of the giantPleurodeles waltlgenome.</title>
        <authorList>
            <person name="Brown T."/>
            <person name="Elewa A."/>
            <person name="Iarovenko S."/>
            <person name="Subramanian E."/>
            <person name="Araus A.J."/>
            <person name="Petzold A."/>
            <person name="Susuki M."/>
            <person name="Suzuki K.-i.T."/>
            <person name="Hayashi T."/>
            <person name="Toyoda A."/>
            <person name="Oliveira C."/>
            <person name="Osipova E."/>
            <person name="Leigh N.D."/>
            <person name="Simon A."/>
            <person name="Yun M.H."/>
        </authorList>
    </citation>
    <scope>NUCLEOTIDE SEQUENCE</scope>
    <source>
        <strain evidence="1">20211129_DDA</strain>
        <tissue evidence="1">Liver</tissue>
    </source>
</reference>
<protein>
    <submittedName>
        <fullName evidence="1">Uncharacterized protein</fullName>
    </submittedName>
</protein>
<accession>A0AAV7T5U0</accession>
<gene>
    <name evidence="1" type="ORF">NDU88_003635</name>
</gene>
<dbReference type="EMBL" id="JANPWB010000007">
    <property type="protein sequence ID" value="KAJ1171777.1"/>
    <property type="molecule type" value="Genomic_DNA"/>
</dbReference>
<sequence length="133" mass="14620">MRSPRDCLLPHPVSCWGAGGWHCREALPETPLERCRPVSVPRWWCRAVDGRTRDILLSGSPGDSNATVKLNAKQRRIQQRKGRKKRIVGIGAIPDAAPKLTIPDIWASKEVTSPRSPALTIISAVPSLNLATK</sequence>
<dbReference type="AlphaFoldDB" id="A0AAV7T5U0"/>
<comment type="caution">
    <text evidence="1">The sequence shown here is derived from an EMBL/GenBank/DDBJ whole genome shotgun (WGS) entry which is preliminary data.</text>
</comment>